<evidence type="ECO:0000256" key="1">
    <source>
        <dbReference type="SAM" id="Phobius"/>
    </source>
</evidence>
<keyword evidence="1" id="KW-1133">Transmembrane helix</keyword>
<dbReference type="EMBL" id="MFGM01000074">
    <property type="protein sequence ID" value="OGF34283.1"/>
    <property type="molecule type" value="Genomic_DNA"/>
</dbReference>
<name>A0A1F5T6D6_9BACT</name>
<keyword evidence="1" id="KW-0472">Membrane</keyword>
<sequence>MMKKIIWLIIVVGVALVAIYIKFGYNGSQFQLRNSFRYVEAFPVEHFQNATEKSCGIWYESGSGDALTVGKENHAVKECFKEAFAGCSVKNVLLVKDQSESVEKKITYSLIRILRKNDLSECLIQNYYEEVNLASPDAAPLSYINTCTVLADEIDRSCEPFFVKEARQSKLDVGPTLNVE</sequence>
<protein>
    <submittedName>
        <fullName evidence="2">Uncharacterized protein</fullName>
    </submittedName>
</protein>
<organism evidence="2 3">
    <name type="scientific">Candidatus Falkowbacteria bacterium RIFOXYC2_FULL_48_21</name>
    <dbReference type="NCBI Taxonomy" id="1798005"/>
    <lineage>
        <taxon>Bacteria</taxon>
        <taxon>Candidatus Falkowiibacteriota</taxon>
    </lineage>
</organism>
<gene>
    <name evidence="2" type="ORF">A2482_00625</name>
</gene>
<reference evidence="2 3" key="1">
    <citation type="journal article" date="2016" name="Nat. Commun.">
        <title>Thousands of microbial genomes shed light on interconnected biogeochemical processes in an aquifer system.</title>
        <authorList>
            <person name="Anantharaman K."/>
            <person name="Brown C.T."/>
            <person name="Hug L.A."/>
            <person name="Sharon I."/>
            <person name="Castelle C.J."/>
            <person name="Probst A.J."/>
            <person name="Thomas B.C."/>
            <person name="Singh A."/>
            <person name="Wilkins M.J."/>
            <person name="Karaoz U."/>
            <person name="Brodie E.L."/>
            <person name="Williams K.H."/>
            <person name="Hubbard S.S."/>
            <person name="Banfield J.F."/>
        </authorList>
    </citation>
    <scope>NUCLEOTIDE SEQUENCE [LARGE SCALE GENOMIC DNA]</scope>
</reference>
<comment type="caution">
    <text evidence="2">The sequence shown here is derived from an EMBL/GenBank/DDBJ whole genome shotgun (WGS) entry which is preliminary data.</text>
</comment>
<dbReference type="AlphaFoldDB" id="A0A1F5T6D6"/>
<proteinExistence type="predicted"/>
<keyword evidence="1" id="KW-0812">Transmembrane</keyword>
<accession>A0A1F5T6D6</accession>
<dbReference type="Proteomes" id="UP000178656">
    <property type="component" value="Unassembled WGS sequence"/>
</dbReference>
<evidence type="ECO:0000313" key="2">
    <source>
        <dbReference type="EMBL" id="OGF34283.1"/>
    </source>
</evidence>
<evidence type="ECO:0000313" key="3">
    <source>
        <dbReference type="Proteomes" id="UP000178656"/>
    </source>
</evidence>
<feature type="transmembrane region" description="Helical" evidence="1">
    <location>
        <begin position="6"/>
        <end position="25"/>
    </location>
</feature>